<dbReference type="VEuPathDB" id="FungiDB:FOXG_19889"/>
<dbReference type="RefSeq" id="XP_018245751.1">
    <property type="nucleotide sequence ID" value="XM_018400168.1"/>
</dbReference>
<proteinExistence type="predicted"/>
<dbReference type="GeneID" id="28960595"/>
<reference evidence="1" key="2">
    <citation type="journal article" date="2010" name="Nature">
        <title>Comparative genomics reveals mobile pathogenicity chromosomes in Fusarium.</title>
        <authorList>
            <person name="Ma L.J."/>
            <person name="van der Does H.C."/>
            <person name="Borkovich K.A."/>
            <person name="Coleman J.J."/>
            <person name="Daboussi M.J."/>
            <person name="Di Pietro A."/>
            <person name="Dufresne M."/>
            <person name="Freitag M."/>
            <person name="Grabherr M."/>
            <person name="Henrissat B."/>
            <person name="Houterman P.M."/>
            <person name="Kang S."/>
            <person name="Shim W.B."/>
            <person name="Woloshuk C."/>
            <person name="Xie X."/>
            <person name="Xu J.R."/>
            <person name="Antoniw J."/>
            <person name="Baker S.E."/>
            <person name="Bluhm B.H."/>
            <person name="Breakspear A."/>
            <person name="Brown D.W."/>
            <person name="Butchko R.A."/>
            <person name="Chapman S."/>
            <person name="Coulson R."/>
            <person name="Coutinho P.M."/>
            <person name="Danchin E.G."/>
            <person name="Diener A."/>
            <person name="Gale L.R."/>
            <person name="Gardiner D.M."/>
            <person name="Goff S."/>
            <person name="Hammond-Kosack K.E."/>
            <person name="Hilburn K."/>
            <person name="Hua-Van A."/>
            <person name="Jonkers W."/>
            <person name="Kazan K."/>
            <person name="Kodira C.D."/>
            <person name="Koehrsen M."/>
            <person name="Kumar L."/>
            <person name="Lee Y.H."/>
            <person name="Li L."/>
            <person name="Manners J.M."/>
            <person name="Miranda-Saavedra D."/>
            <person name="Mukherjee M."/>
            <person name="Park G."/>
            <person name="Park J."/>
            <person name="Park S.Y."/>
            <person name="Proctor R.H."/>
            <person name="Regev A."/>
            <person name="Ruiz-Roldan M.C."/>
            <person name="Sain D."/>
            <person name="Sakthikumar S."/>
            <person name="Sykes S."/>
            <person name="Schwartz D.C."/>
            <person name="Turgeon B.G."/>
            <person name="Wapinski I."/>
            <person name="Yoder O."/>
            <person name="Young S."/>
            <person name="Zeng Q."/>
            <person name="Zhou S."/>
            <person name="Galagan J."/>
            <person name="Cuomo C.A."/>
            <person name="Kistler H.C."/>
            <person name="Rep M."/>
        </authorList>
    </citation>
    <scope>NUCLEOTIDE SEQUENCE [LARGE SCALE GENOMIC DNA]</scope>
    <source>
        <strain evidence="1">4287</strain>
    </source>
</reference>
<evidence type="ECO:0000313" key="2">
    <source>
        <dbReference type="Proteomes" id="UP000009097"/>
    </source>
</evidence>
<accession>A0A0J9V9U0</accession>
<name>A0A0J9V9U0_FUSO4</name>
<dbReference type="KEGG" id="fox:FOXG_19889"/>
<dbReference type="AlphaFoldDB" id="A0A0J9V9U0"/>
<evidence type="ECO:0000313" key="1">
    <source>
        <dbReference type="EMBL" id="KNB07706.1"/>
    </source>
</evidence>
<protein>
    <submittedName>
        <fullName evidence="1">Uncharacterized protein</fullName>
    </submittedName>
</protein>
<sequence length="43" mass="4660">MGDQETKVNNGGVGIKQDLQFKKSIFVQVLVANKHSGVSGWSK</sequence>
<reference evidence="1" key="1">
    <citation type="submission" date="2007-04" db="EMBL/GenBank/DDBJ databases">
        <authorList>
            <consortium name="The Broad Institute Genome Sequencing Platform"/>
            <person name="Birren B."/>
            <person name="Lander E."/>
            <person name="Galagan J."/>
            <person name="Nusbaum C."/>
            <person name="Devon K."/>
            <person name="Ma L.-J."/>
            <person name="Jaffe D."/>
            <person name="Butler J."/>
            <person name="Alvarez P."/>
            <person name="Gnerre S."/>
            <person name="Grabherr M."/>
            <person name="Kleber M."/>
            <person name="Mauceli E."/>
            <person name="Brockman W."/>
            <person name="MacCallum I.A."/>
            <person name="Young S."/>
            <person name="LaButti K."/>
            <person name="DeCaprio D."/>
            <person name="Crawford M."/>
            <person name="Koehrsen M."/>
            <person name="Engels R."/>
            <person name="Montgomery P."/>
            <person name="Pearson M."/>
            <person name="Howarth C."/>
            <person name="Larson L."/>
            <person name="White J."/>
            <person name="O'Leary S."/>
            <person name="Kodira C."/>
            <person name="Zeng Q."/>
            <person name="Yandava C."/>
            <person name="Alvarado L."/>
            <person name="Kistler C."/>
            <person name="Shim W.-B."/>
            <person name="Kang S."/>
            <person name="Woloshuk C."/>
        </authorList>
    </citation>
    <scope>NUCLEOTIDE SEQUENCE</scope>
    <source>
        <strain evidence="1">4287</strain>
    </source>
</reference>
<gene>
    <name evidence="1" type="ORF">FOXG_19889</name>
</gene>
<organism evidence="1 2">
    <name type="scientific">Fusarium oxysporum f. sp. lycopersici (strain 4287 / CBS 123668 / FGSC 9935 / NRRL 34936)</name>
    <name type="common">Fusarium vascular wilt of tomato</name>
    <dbReference type="NCBI Taxonomy" id="426428"/>
    <lineage>
        <taxon>Eukaryota</taxon>
        <taxon>Fungi</taxon>
        <taxon>Dikarya</taxon>
        <taxon>Ascomycota</taxon>
        <taxon>Pezizomycotina</taxon>
        <taxon>Sordariomycetes</taxon>
        <taxon>Hypocreomycetidae</taxon>
        <taxon>Hypocreales</taxon>
        <taxon>Nectriaceae</taxon>
        <taxon>Fusarium</taxon>
        <taxon>Fusarium oxysporum species complex</taxon>
    </lineage>
</organism>
<dbReference type="Proteomes" id="UP000009097">
    <property type="component" value="Unassembled WGS sequence"/>
</dbReference>
<dbReference type="EMBL" id="DS231705">
    <property type="protein sequence ID" value="KNB07706.1"/>
    <property type="molecule type" value="Genomic_DNA"/>
</dbReference>